<dbReference type="Pfam" id="PF02885">
    <property type="entry name" value="Glycos_trans_3N"/>
    <property type="match status" value="1"/>
</dbReference>
<dbReference type="SUPFAM" id="SSF47648">
    <property type="entry name" value="Nucleoside phosphorylase/phosphoribosyltransferase N-terminal domain"/>
    <property type="match status" value="1"/>
</dbReference>
<dbReference type="AlphaFoldDB" id="A0AAD3SUF1"/>
<gene>
    <name evidence="4" type="ORF">Nepgr_018628</name>
</gene>
<evidence type="ECO:0000256" key="2">
    <source>
        <dbReference type="ARBA" id="ARBA00022679"/>
    </source>
</evidence>
<evidence type="ECO:0000256" key="1">
    <source>
        <dbReference type="ARBA" id="ARBA00022676"/>
    </source>
</evidence>
<name>A0AAD3SUF1_NEPGR</name>
<reference evidence="4" key="1">
    <citation type="submission" date="2023-05" db="EMBL/GenBank/DDBJ databases">
        <title>Nepenthes gracilis genome sequencing.</title>
        <authorList>
            <person name="Fukushima K."/>
        </authorList>
    </citation>
    <scope>NUCLEOTIDE SEQUENCE</scope>
    <source>
        <strain evidence="4">SING2019-196</strain>
    </source>
</reference>
<proteinExistence type="predicted"/>
<protein>
    <recommendedName>
        <fullName evidence="3">Glycosyl transferase family 3 N-terminal domain-containing protein</fullName>
    </recommendedName>
</protein>
<sequence length="106" mass="12074">MAMLRRRSPITFSASLNSKKNTSSASRNCLFPTQINPKFKRYVAVMAKDCSAPLIETLINRKDLSQSEVELSLDFLQNDADEALISAFLVLLRSKGETYEEVWQER</sequence>
<dbReference type="GO" id="GO:0016757">
    <property type="term" value="F:glycosyltransferase activity"/>
    <property type="evidence" value="ECO:0007669"/>
    <property type="project" value="UniProtKB-KW"/>
</dbReference>
<keyword evidence="2" id="KW-0808">Transferase</keyword>
<dbReference type="Proteomes" id="UP001279734">
    <property type="component" value="Unassembled WGS sequence"/>
</dbReference>
<comment type="caution">
    <text evidence="4">The sequence shown here is derived from an EMBL/GenBank/DDBJ whole genome shotgun (WGS) entry which is preliminary data.</text>
</comment>
<feature type="domain" description="Glycosyl transferase family 3 N-terminal" evidence="3">
    <location>
        <begin position="53"/>
        <end position="102"/>
    </location>
</feature>
<evidence type="ECO:0000313" key="4">
    <source>
        <dbReference type="EMBL" id="GMH16787.1"/>
    </source>
</evidence>
<organism evidence="4 5">
    <name type="scientific">Nepenthes gracilis</name>
    <name type="common">Slender pitcher plant</name>
    <dbReference type="NCBI Taxonomy" id="150966"/>
    <lineage>
        <taxon>Eukaryota</taxon>
        <taxon>Viridiplantae</taxon>
        <taxon>Streptophyta</taxon>
        <taxon>Embryophyta</taxon>
        <taxon>Tracheophyta</taxon>
        <taxon>Spermatophyta</taxon>
        <taxon>Magnoliopsida</taxon>
        <taxon>eudicotyledons</taxon>
        <taxon>Gunneridae</taxon>
        <taxon>Pentapetalae</taxon>
        <taxon>Caryophyllales</taxon>
        <taxon>Nepenthaceae</taxon>
        <taxon>Nepenthes</taxon>
    </lineage>
</organism>
<accession>A0AAD3SUF1</accession>
<dbReference type="Gene3D" id="1.20.970.10">
    <property type="entry name" value="Transferase, Pyrimidine Nucleoside Phosphorylase, Chain C"/>
    <property type="match status" value="1"/>
</dbReference>
<evidence type="ECO:0000259" key="3">
    <source>
        <dbReference type="Pfam" id="PF02885"/>
    </source>
</evidence>
<keyword evidence="5" id="KW-1185">Reference proteome</keyword>
<evidence type="ECO:0000313" key="5">
    <source>
        <dbReference type="Proteomes" id="UP001279734"/>
    </source>
</evidence>
<dbReference type="InterPro" id="IPR017459">
    <property type="entry name" value="Glycosyl_Trfase_fam3_N_dom"/>
</dbReference>
<dbReference type="EMBL" id="BSYO01000017">
    <property type="protein sequence ID" value="GMH16787.1"/>
    <property type="molecule type" value="Genomic_DNA"/>
</dbReference>
<dbReference type="InterPro" id="IPR036320">
    <property type="entry name" value="Glycosyl_Trfase_fam3_N_dom_sf"/>
</dbReference>
<keyword evidence="1" id="KW-0328">Glycosyltransferase</keyword>